<keyword evidence="6" id="KW-0378">Hydrolase</keyword>
<keyword evidence="7" id="KW-0539">Nucleus</keyword>
<evidence type="ECO:0000313" key="11">
    <source>
        <dbReference type="Proteomes" id="UP000799429"/>
    </source>
</evidence>
<dbReference type="SUPFAM" id="SSF160350">
    <property type="entry name" value="Rnp2-like"/>
    <property type="match status" value="1"/>
</dbReference>
<organism evidence="10 11">
    <name type="scientific">Patellaria atrata CBS 101060</name>
    <dbReference type="NCBI Taxonomy" id="1346257"/>
    <lineage>
        <taxon>Eukaryota</taxon>
        <taxon>Fungi</taxon>
        <taxon>Dikarya</taxon>
        <taxon>Ascomycota</taxon>
        <taxon>Pezizomycotina</taxon>
        <taxon>Dothideomycetes</taxon>
        <taxon>Dothideomycetes incertae sedis</taxon>
        <taxon>Patellariales</taxon>
        <taxon>Patellariaceae</taxon>
        <taxon>Patellaria</taxon>
    </lineage>
</organism>
<dbReference type="Pfam" id="PF01900">
    <property type="entry name" value="RNase_P_Rpp14"/>
    <property type="match status" value="1"/>
</dbReference>
<evidence type="ECO:0000313" key="10">
    <source>
        <dbReference type="EMBL" id="KAF2838764.1"/>
    </source>
</evidence>
<dbReference type="Proteomes" id="UP000799429">
    <property type="component" value="Unassembled WGS sequence"/>
</dbReference>
<comment type="subcellular location">
    <subcellularLocation>
        <location evidence="2">Nucleus</location>
    </subcellularLocation>
</comment>
<dbReference type="FunFam" id="3.30.70.3250:FF:000004">
    <property type="entry name" value="Ribonuclease P/MRP protein subunit POP5"/>
    <property type="match status" value="1"/>
</dbReference>
<accession>A0A9P4SA46</accession>
<evidence type="ECO:0000256" key="2">
    <source>
        <dbReference type="ARBA" id="ARBA00004123"/>
    </source>
</evidence>
<dbReference type="GO" id="GO:0000460">
    <property type="term" value="P:maturation of 5.8S rRNA"/>
    <property type="evidence" value="ECO:0007669"/>
    <property type="project" value="UniProtKB-ARBA"/>
</dbReference>
<evidence type="ECO:0000256" key="1">
    <source>
        <dbReference type="ARBA" id="ARBA00000928"/>
    </source>
</evidence>
<sequence length="138" mass="15591">MVRIKHRYLLCNILYPEKPNAKLPQSTADEAVPAVIQFHRPTPDRLTPHILRRAIEDDVAYLFGDWGAGMIASGLKIVYLSTATSTAIIRISRQHYRLVWAALSFMTKLPKPIDTPCVIRVIRVSGTIKKVEEEAIAR</sequence>
<dbReference type="GO" id="GO:0005730">
    <property type="term" value="C:nucleolus"/>
    <property type="evidence" value="ECO:0007669"/>
    <property type="project" value="TreeGrafter"/>
</dbReference>
<dbReference type="PANTHER" id="PTHR15441">
    <property type="entry name" value="RIBONUCLEASE P PROTEIN SUBUNIT P14"/>
    <property type="match status" value="1"/>
</dbReference>
<dbReference type="InterPro" id="IPR002759">
    <property type="entry name" value="Pop5/Rpp14/Rnp2-like"/>
</dbReference>
<dbReference type="InterPro" id="IPR038085">
    <property type="entry name" value="Rnp2-like_sf"/>
</dbReference>
<comment type="caution">
    <text evidence="10">The sequence shown here is derived from an EMBL/GenBank/DDBJ whole genome shotgun (WGS) entry which is preliminary data.</text>
</comment>
<dbReference type="OrthoDB" id="24745at2759"/>
<comment type="catalytic activity">
    <reaction evidence="1">
        <text>Endonucleolytic cleavage of RNA, removing 5'-extranucleotides from tRNA precursor.</text>
        <dbReference type="EC" id="3.1.26.5"/>
    </reaction>
</comment>
<dbReference type="InterPro" id="IPR016819">
    <property type="entry name" value="RNase_P/MRP_POP5"/>
</dbReference>
<dbReference type="GO" id="GO:0001682">
    <property type="term" value="P:tRNA 5'-leader removal"/>
    <property type="evidence" value="ECO:0007669"/>
    <property type="project" value="InterPro"/>
</dbReference>
<dbReference type="Gene3D" id="3.30.70.3250">
    <property type="entry name" value="Ribonuclease P, Pop5 subunit"/>
    <property type="match status" value="1"/>
</dbReference>
<comment type="similarity">
    <text evidence="3">Belongs to the eukaryotic/archaeal RNase P protein component 2 family.</text>
</comment>
<proteinExistence type="inferred from homology"/>
<dbReference type="AlphaFoldDB" id="A0A9P4SA46"/>
<comment type="function">
    <text evidence="9">Component of ribonuclease P, a protein complex that generates mature tRNA molecules by cleaving their 5'-ends. Also a component of RNase MRP, which cleaves pre-rRNA sequences.</text>
</comment>
<dbReference type="EC" id="3.1.26.5" evidence="4"/>
<evidence type="ECO:0000256" key="5">
    <source>
        <dbReference type="ARBA" id="ARBA00022694"/>
    </source>
</evidence>
<reference evidence="10" key="1">
    <citation type="journal article" date="2020" name="Stud. Mycol.">
        <title>101 Dothideomycetes genomes: a test case for predicting lifestyles and emergence of pathogens.</title>
        <authorList>
            <person name="Haridas S."/>
            <person name="Albert R."/>
            <person name="Binder M."/>
            <person name="Bloem J."/>
            <person name="Labutti K."/>
            <person name="Salamov A."/>
            <person name="Andreopoulos B."/>
            <person name="Baker S."/>
            <person name="Barry K."/>
            <person name="Bills G."/>
            <person name="Bluhm B."/>
            <person name="Cannon C."/>
            <person name="Castanera R."/>
            <person name="Culley D."/>
            <person name="Daum C."/>
            <person name="Ezra D."/>
            <person name="Gonzalez J."/>
            <person name="Henrissat B."/>
            <person name="Kuo A."/>
            <person name="Liang C."/>
            <person name="Lipzen A."/>
            <person name="Lutzoni F."/>
            <person name="Magnuson J."/>
            <person name="Mondo S."/>
            <person name="Nolan M."/>
            <person name="Ohm R."/>
            <person name="Pangilinan J."/>
            <person name="Park H.-J."/>
            <person name="Ramirez L."/>
            <person name="Alfaro M."/>
            <person name="Sun H."/>
            <person name="Tritt A."/>
            <person name="Yoshinaga Y."/>
            <person name="Zwiers L.-H."/>
            <person name="Turgeon B."/>
            <person name="Goodwin S."/>
            <person name="Spatafora J."/>
            <person name="Crous P."/>
            <person name="Grigoriev I."/>
        </authorList>
    </citation>
    <scope>NUCLEOTIDE SEQUENCE</scope>
    <source>
        <strain evidence="10">CBS 101060</strain>
    </source>
</reference>
<dbReference type="GO" id="GO:0030681">
    <property type="term" value="C:multimeric ribonuclease P complex"/>
    <property type="evidence" value="ECO:0007669"/>
    <property type="project" value="TreeGrafter"/>
</dbReference>
<name>A0A9P4SA46_9PEZI</name>
<evidence type="ECO:0000256" key="8">
    <source>
        <dbReference type="ARBA" id="ARBA00044198"/>
    </source>
</evidence>
<evidence type="ECO:0000256" key="7">
    <source>
        <dbReference type="ARBA" id="ARBA00023242"/>
    </source>
</evidence>
<evidence type="ECO:0000256" key="3">
    <source>
        <dbReference type="ARBA" id="ARBA00010800"/>
    </source>
</evidence>
<dbReference type="PANTHER" id="PTHR15441:SF2">
    <property type="entry name" value="RIBONUCLEASE P_MRP PROTEIN SUBUNIT POP5"/>
    <property type="match status" value="1"/>
</dbReference>
<dbReference type="PIRSF" id="PIRSF023803">
    <property type="entry name" value="Ribonuclease_P_prd"/>
    <property type="match status" value="1"/>
</dbReference>
<dbReference type="GO" id="GO:0004526">
    <property type="term" value="F:ribonuclease P activity"/>
    <property type="evidence" value="ECO:0007669"/>
    <property type="project" value="UniProtKB-EC"/>
</dbReference>
<keyword evidence="5" id="KW-0819">tRNA processing</keyword>
<dbReference type="GO" id="GO:0000172">
    <property type="term" value="C:ribonuclease MRP complex"/>
    <property type="evidence" value="ECO:0007669"/>
    <property type="project" value="TreeGrafter"/>
</dbReference>
<feature type="non-terminal residue" evidence="10">
    <location>
        <position position="138"/>
    </location>
</feature>
<keyword evidence="11" id="KW-1185">Reference proteome</keyword>
<protein>
    <recommendedName>
        <fullName evidence="8">Ribonuclease P/MRP protein subunit POP5</fullName>
        <ecNumber evidence="4">3.1.26.5</ecNumber>
    </recommendedName>
</protein>
<evidence type="ECO:0000256" key="9">
    <source>
        <dbReference type="ARBA" id="ARBA00055200"/>
    </source>
</evidence>
<evidence type="ECO:0000256" key="6">
    <source>
        <dbReference type="ARBA" id="ARBA00022801"/>
    </source>
</evidence>
<evidence type="ECO:0000256" key="4">
    <source>
        <dbReference type="ARBA" id="ARBA00012179"/>
    </source>
</evidence>
<dbReference type="GO" id="GO:0033204">
    <property type="term" value="F:ribonuclease P RNA binding"/>
    <property type="evidence" value="ECO:0007669"/>
    <property type="project" value="InterPro"/>
</dbReference>
<gene>
    <name evidence="10" type="ORF">M501DRAFT_912883</name>
</gene>
<dbReference type="EMBL" id="MU006096">
    <property type="protein sequence ID" value="KAF2838764.1"/>
    <property type="molecule type" value="Genomic_DNA"/>
</dbReference>